<dbReference type="EMBL" id="CAADFH010000005">
    <property type="protein sequence ID" value="VFJ88609.1"/>
    <property type="molecule type" value="Genomic_DNA"/>
</dbReference>
<gene>
    <name evidence="1" type="ORF">BECKLFY1418A_GA0070994_10058</name>
    <name evidence="2" type="ORF">BECKLFY1418B_GA0070995_109310</name>
</gene>
<evidence type="ECO:0000313" key="1">
    <source>
        <dbReference type="EMBL" id="VFJ88609.1"/>
    </source>
</evidence>
<evidence type="ECO:0000313" key="2">
    <source>
        <dbReference type="EMBL" id="VFJ96999.1"/>
    </source>
</evidence>
<protein>
    <submittedName>
        <fullName evidence="1">Uncharacterized protein</fullName>
    </submittedName>
</protein>
<sequence length="69" mass="7952">MRFGYRIHDSGRLELVGVNDERFFEGSTEFLKGIRKQPPKAIVDNSGYIHRLARLSGGEESQVQLYLRL</sequence>
<organism evidence="1">
    <name type="scientific">Candidatus Kentrum sp. LFY</name>
    <dbReference type="NCBI Taxonomy" id="2126342"/>
    <lineage>
        <taxon>Bacteria</taxon>
        <taxon>Pseudomonadati</taxon>
        <taxon>Pseudomonadota</taxon>
        <taxon>Gammaproteobacteria</taxon>
        <taxon>Candidatus Kentrum</taxon>
    </lineage>
</organism>
<proteinExistence type="predicted"/>
<accession>A0A450U9I3</accession>
<name>A0A450U9I3_9GAMM</name>
<dbReference type="EMBL" id="CAADFF010000093">
    <property type="protein sequence ID" value="VFJ96999.1"/>
    <property type="molecule type" value="Genomic_DNA"/>
</dbReference>
<dbReference type="AlphaFoldDB" id="A0A450U9I3"/>
<reference evidence="1" key="1">
    <citation type="submission" date="2019-02" db="EMBL/GenBank/DDBJ databases">
        <authorList>
            <person name="Gruber-Vodicka R. H."/>
            <person name="Seah K. B. B."/>
        </authorList>
    </citation>
    <scope>NUCLEOTIDE SEQUENCE</scope>
    <source>
        <strain evidence="1">BECK_M6</strain>
        <strain evidence="2">BECK_M7</strain>
    </source>
</reference>